<keyword evidence="3" id="KW-1185">Reference proteome</keyword>
<dbReference type="KEGG" id="sur:STAUR_5379"/>
<dbReference type="STRING" id="378806.STAUR_5379"/>
<dbReference type="AlphaFoldDB" id="E3FPF5"/>
<dbReference type="Proteomes" id="UP000001351">
    <property type="component" value="Chromosome"/>
</dbReference>
<protein>
    <recommendedName>
        <fullName evidence="1">DUF6265 domain-containing protein</fullName>
    </recommendedName>
</protein>
<dbReference type="OrthoDB" id="5382295at2"/>
<organism evidence="2 3">
    <name type="scientific">Stigmatella aurantiaca (strain DW4/3-1)</name>
    <dbReference type="NCBI Taxonomy" id="378806"/>
    <lineage>
        <taxon>Bacteria</taxon>
        <taxon>Pseudomonadati</taxon>
        <taxon>Myxococcota</taxon>
        <taxon>Myxococcia</taxon>
        <taxon>Myxococcales</taxon>
        <taxon>Cystobacterineae</taxon>
        <taxon>Archangiaceae</taxon>
        <taxon>Stigmatella</taxon>
    </lineage>
</organism>
<dbReference type="Pfam" id="PF19780">
    <property type="entry name" value="DUF6265"/>
    <property type="match status" value="1"/>
</dbReference>
<gene>
    <name evidence="2" type="ordered locus">STAUR_5379</name>
</gene>
<name>E3FPF5_STIAD</name>
<dbReference type="EMBL" id="CP002271">
    <property type="protein sequence ID" value="ADO73150.1"/>
    <property type="molecule type" value="Genomic_DNA"/>
</dbReference>
<reference evidence="2 3" key="1">
    <citation type="journal article" date="2011" name="Mol. Biol. Evol.">
        <title>Comparative genomic analysis of fruiting body formation in Myxococcales.</title>
        <authorList>
            <person name="Huntley S."/>
            <person name="Hamann N."/>
            <person name="Wegener-Feldbrugge S."/>
            <person name="Treuner-Lange A."/>
            <person name="Kube M."/>
            <person name="Reinhardt R."/>
            <person name="Klages S."/>
            <person name="Muller R."/>
            <person name="Ronning C.M."/>
            <person name="Nierman W.C."/>
            <person name="Sogaard-Andersen L."/>
        </authorList>
    </citation>
    <scope>NUCLEOTIDE SEQUENCE [LARGE SCALE GENOMIC DNA]</scope>
    <source>
        <strain evidence="2 3">DW4/3-1</strain>
    </source>
</reference>
<dbReference type="HOGENOM" id="CLU_1884530_0_0_7"/>
<evidence type="ECO:0000313" key="3">
    <source>
        <dbReference type="Proteomes" id="UP000001351"/>
    </source>
</evidence>
<evidence type="ECO:0000313" key="2">
    <source>
        <dbReference type="EMBL" id="ADO73150.1"/>
    </source>
</evidence>
<feature type="domain" description="DUF6265" evidence="1">
    <location>
        <begin position="6"/>
        <end position="120"/>
    </location>
</feature>
<sequence>MSQFGWLAGSWHAEDGTTYLEETWSPPEGDSMIGMFRAVKDGTAGFYELMAIEREGDGIVLRMLHFGPQFTPHEGDGRPMKYALVETAGAQQATFETSSEDRVRRIVYRLQQDRTLHIDLLNQEGTPVEQFTLVR</sequence>
<accession>E3FPF5</accession>
<dbReference type="InterPro" id="IPR046232">
    <property type="entry name" value="DUF6265"/>
</dbReference>
<proteinExistence type="predicted"/>
<evidence type="ECO:0000259" key="1">
    <source>
        <dbReference type="Pfam" id="PF19780"/>
    </source>
</evidence>
<dbReference type="RefSeq" id="WP_013376767.1">
    <property type="nucleotide sequence ID" value="NC_014623.1"/>
</dbReference>